<gene>
    <name evidence="5" type="ORF">Dia5BBH33_03180</name>
</gene>
<evidence type="ECO:0000256" key="1">
    <source>
        <dbReference type="ARBA" id="ARBA00005964"/>
    </source>
</evidence>
<evidence type="ECO:0000313" key="6">
    <source>
        <dbReference type="Proteomes" id="UP000320585"/>
    </source>
</evidence>
<keyword evidence="6" id="KW-1185">Reference proteome</keyword>
<feature type="domain" description="Carboxylesterase type B" evidence="4">
    <location>
        <begin position="53"/>
        <end position="393"/>
    </location>
</feature>
<dbReference type="GO" id="GO:0016787">
    <property type="term" value="F:hydrolase activity"/>
    <property type="evidence" value="ECO:0007669"/>
    <property type="project" value="UniProtKB-KW"/>
</dbReference>
<dbReference type="InterPro" id="IPR019826">
    <property type="entry name" value="Carboxylesterase_B_AS"/>
</dbReference>
<dbReference type="AlphaFoldDB" id="A0A8D4ZZS2"/>
<keyword evidence="3" id="KW-0732">Signal</keyword>
<feature type="chain" id="PRO_5034680134" description="Carboxylic ester hydrolase" evidence="3">
    <location>
        <begin position="27"/>
        <end position="577"/>
    </location>
</feature>
<protein>
    <recommendedName>
        <fullName evidence="3">Carboxylic ester hydrolase</fullName>
        <ecNumber evidence="3">3.1.1.-</ecNumber>
    </recommendedName>
</protein>
<dbReference type="PANTHER" id="PTHR11559">
    <property type="entry name" value="CARBOXYLESTERASE"/>
    <property type="match status" value="1"/>
</dbReference>
<dbReference type="EMBL" id="AP019697">
    <property type="protein sequence ID" value="BBK24383.1"/>
    <property type="molecule type" value="Genomic_DNA"/>
</dbReference>
<dbReference type="GeneID" id="92715547"/>
<proteinExistence type="inferred from homology"/>
<comment type="similarity">
    <text evidence="1 3">Belongs to the type-B carboxylesterase/lipase family.</text>
</comment>
<dbReference type="EC" id="3.1.1.-" evidence="3"/>
<name>A0A8D4ZZS2_9FIRM</name>
<dbReference type="OrthoDB" id="9775851at2"/>
<dbReference type="Gene3D" id="3.40.50.1820">
    <property type="entry name" value="alpha/beta hydrolase"/>
    <property type="match status" value="1"/>
</dbReference>
<dbReference type="InterPro" id="IPR029058">
    <property type="entry name" value="AB_hydrolase_fold"/>
</dbReference>
<dbReference type="RefSeq" id="WP_143332230.1">
    <property type="nucleotide sequence ID" value="NZ_AP019697.1"/>
</dbReference>
<evidence type="ECO:0000313" key="5">
    <source>
        <dbReference type="EMBL" id="BBK24383.1"/>
    </source>
</evidence>
<accession>A0A8D4ZZS2</accession>
<reference evidence="6" key="1">
    <citation type="submission" date="2019-05" db="EMBL/GenBank/DDBJ databases">
        <title>Complete genome sequencing of Dialister sp. strain 5BBH33.</title>
        <authorList>
            <person name="Sakamoto M."/>
            <person name="Murakami T."/>
            <person name="Mori H."/>
        </authorList>
    </citation>
    <scope>NUCLEOTIDE SEQUENCE [LARGE SCALE GENOMIC DNA]</scope>
    <source>
        <strain evidence="6">5BBH33</strain>
    </source>
</reference>
<dbReference type="KEGG" id="dho:Dia5BBH33_03180"/>
<dbReference type="Pfam" id="PF00135">
    <property type="entry name" value="COesterase"/>
    <property type="match status" value="1"/>
</dbReference>
<evidence type="ECO:0000256" key="2">
    <source>
        <dbReference type="ARBA" id="ARBA00022801"/>
    </source>
</evidence>
<dbReference type="Proteomes" id="UP000320585">
    <property type="component" value="Chromosome"/>
</dbReference>
<dbReference type="PROSITE" id="PS00122">
    <property type="entry name" value="CARBOXYLESTERASE_B_1"/>
    <property type="match status" value="1"/>
</dbReference>
<dbReference type="InterPro" id="IPR002018">
    <property type="entry name" value="CarbesteraseB"/>
</dbReference>
<organism evidence="5 6">
    <name type="scientific">Dialister hominis</name>
    <dbReference type="NCBI Taxonomy" id="2582419"/>
    <lineage>
        <taxon>Bacteria</taxon>
        <taxon>Bacillati</taxon>
        <taxon>Bacillota</taxon>
        <taxon>Negativicutes</taxon>
        <taxon>Veillonellales</taxon>
        <taxon>Veillonellaceae</taxon>
        <taxon>Dialister</taxon>
    </lineage>
</organism>
<dbReference type="SUPFAM" id="SSF53474">
    <property type="entry name" value="alpha/beta-Hydrolases"/>
    <property type="match status" value="1"/>
</dbReference>
<feature type="signal peptide" evidence="3">
    <location>
        <begin position="1"/>
        <end position="26"/>
    </location>
</feature>
<dbReference type="InterPro" id="IPR050309">
    <property type="entry name" value="Type-B_Carboxylest/Lipase"/>
</dbReference>
<evidence type="ECO:0000256" key="3">
    <source>
        <dbReference type="RuleBase" id="RU361235"/>
    </source>
</evidence>
<evidence type="ECO:0000259" key="4">
    <source>
        <dbReference type="Pfam" id="PF00135"/>
    </source>
</evidence>
<sequence>MKGKQWILAAMAAAALVMPLSSYAAAAPQASPAAVTQKAQVPAPAYADSTLQATRYGLLQGAQEGDDFVWRGVPYGQAERWKTPENPSSWTGVRDALKTGPMGTQETAKGVKGVESCLNLDIFRPATKEQNLPVLYFIHGGNNQNGAADQVNLSQFAKRANVVAVSINYRLGALGYNPLPAVHHGTKVESSGNYGFLDALQGLDWVKENIANFGGNPDNITVSGFSSGGRDVMALLISPEAKGKFQKAISFSGGMTTSDPSWAIGIYAKAFAPLVVADGVKPNKKEAIAWLKKDTPEVAKYLNGLQAERIATAFGHAGIRMAAFPHLFTDGTVLPKDGFKTKKWNEVPLIMTTGTDEFSLYTRINPYFAPSVKDKTVFTDEKKYAEFTFSKKYGSEMYRLFNAEASAEQMLDRYKAPIYTMTIAYGNNPELVGPETAFLSGSVHGIWIPFVTGYATSTTASYPKGSLDNPGALDLTRKVQQYIGNFMWDGNPNGQGLPTWNQWTSTKTGPSNLVVNADGEKANIQMTDTRSSYDEVFKEMEADKTVDKKDKEAIIHNVLNGRWWSKPLDQHFGTKTK</sequence>
<keyword evidence="2 3" id="KW-0378">Hydrolase</keyword>